<gene>
    <name evidence="1" type="ORF">PMG71_00370</name>
</gene>
<dbReference type="PANTHER" id="PTHR43861:SF1">
    <property type="entry name" value="TRANS-ACONITATE 2-METHYLTRANSFERASE"/>
    <property type="match status" value="1"/>
</dbReference>
<dbReference type="Gene3D" id="3.40.50.150">
    <property type="entry name" value="Vaccinia Virus protein VP39"/>
    <property type="match status" value="1"/>
</dbReference>
<organism evidence="1 2">
    <name type="scientific">Roseofilum acuticapitatum BLCC-M154</name>
    <dbReference type="NCBI Taxonomy" id="3022444"/>
    <lineage>
        <taxon>Bacteria</taxon>
        <taxon>Bacillati</taxon>
        <taxon>Cyanobacteriota</taxon>
        <taxon>Cyanophyceae</taxon>
        <taxon>Desertifilales</taxon>
        <taxon>Desertifilaceae</taxon>
        <taxon>Roseofilum</taxon>
        <taxon>Roseofilum acuticapitatum</taxon>
    </lineage>
</organism>
<keyword evidence="1" id="KW-0808">Transferase</keyword>
<dbReference type="SUPFAM" id="SSF53335">
    <property type="entry name" value="S-adenosyl-L-methionine-dependent methyltransferases"/>
    <property type="match status" value="1"/>
</dbReference>
<comment type="caution">
    <text evidence="1">The sequence shown here is derived from an EMBL/GenBank/DDBJ whole genome shotgun (WGS) entry which is preliminary data.</text>
</comment>
<dbReference type="InterPro" id="IPR029063">
    <property type="entry name" value="SAM-dependent_MTases_sf"/>
</dbReference>
<evidence type="ECO:0000313" key="1">
    <source>
        <dbReference type="EMBL" id="MDJ1167875.1"/>
    </source>
</evidence>
<dbReference type="Pfam" id="PF13489">
    <property type="entry name" value="Methyltransf_23"/>
    <property type="match status" value="1"/>
</dbReference>
<dbReference type="RefSeq" id="WP_283751643.1">
    <property type="nucleotide sequence ID" value="NZ_JAQOSP010000003.1"/>
</dbReference>
<reference evidence="1 2" key="1">
    <citation type="submission" date="2023-01" db="EMBL/GenBank/DDBJ databases">
        <title>Novel diversity within Roseofilum (Cyanobacteria; Desertifilaceae) from marine benthic mats with descriptions of four novel species.</title>
        <authorList>
            <person name="Wang Y."/>
            <person name="Berthold D.E."/>
            <person name="Hu J."/>
            <person name="Lefler F.W."/>
            <person name="Laughinghouse H.D. IV."/>
        </authorList>
    </citation>
    <scope>NUCLEOTIDE SEQUENCE [LARGE SCALE GENOMIC DNA]</scope>
    <source>
        <strain evidence="1 2">BLCC-M154</strain>
    </source>
</reference>
<proteinExistence type="predicted"/>
<name>A0ABT7ALV3_9CYAN</name>
<keyword evidence="2" id="KW-1185">Reference proteome</keyword>
<dbReference type="GO" id="GO:0008168">
    <property type="term" value="F:methyltransferase activity"/>
    <property type="evidence" value="ECO:0007669"/>
    <property type="project" value="UniProtKB-KW"/>
</dbReference>
<dbReference type="EMBL" id="JAQOSP010000003">
    <property type="protein sequence ID" value="MDJ1167875.1"/>
    <property type="molecule type" value="Genomic_DNA"/>
</dbReference>
<keyword evidence="1" id="KW-0489">Methyltransferase</keyword>
<dbReference type="CDD" id="cd02440">
    <property type="entry name" value="AdoMet_MTases"/>
    <property type="match status" value="1"/>
</dbReference>
<dbReference type="Proteomes" id="UP001235303">
    <property type="component" value="Unassembled WGS sequence"/>
</dbReference>
<accession>A0ABT7ALV3</accession>
<dbReference type="GO" id="GO:0032259">
    <property type="term" value="P:methylation"/>
    <property type="evidence" value="ECO:0007669"/>
    <property type="project" value="UniProtKB-KW"/>
</dbReference>
<protein>
    <submittedName>
        <fullName evidence="1">Class I SAM-dependent methyltransferase</fullName>
    </submittedName>
</protein>
<sequence>MSYSERLLEKGNTLTRVAHKSRFKAVLNALGNQNYLCALDYGCGDGWLLRSAYEQGFIQSGFGIDISPDMLTASEETLKEIPGFKLGLPSETHTLISPQSLDLVFCTETLEHVPDPALIIDTILPLCKPNAKIVISVPIEVGPSLFVKQTGRYLANFKGGYGYERYTPKELFSAAILWDCKSFPSSHAQKSSYRAHKGFDYRDLEDVLNQRLTLEQKVFSPFPILGNLFNSTVLWICKNKS</sequence>
<evidence type="ECO:0000313" key="2">
    <source>
        <dbReference type="Proteomes" id="UP001235303"/>
    </source>
</evidence>
<dbReference type="PANTHER" id="PTHR43861">
    <property type="entry name" value="TRANS-ACONITATE 2-METHYLTRANSFERASE-RELATED"/>
    <property type="match status" value="1"/>
</dbReference>